<dbReference type="PANTHER" id="PTHR10492">
    <property type="match status" value="1"/>
</dbReference>
<evidence type="ECO:0000313" key="3">
    <source>
        <dbReference type="Proteomes" id="UP000235145"/>
    </source>
</evidence>
<dbReference type="AlphaFoldDB" id="A0A9R1V8T2"/>
<evidence type="ECO:0000313" key="2">
    <source>
        <dbReference type="EMBL" id="KAJ0200924.1"/>
    </source>
</evidence>
<protein>
    <recommendedName>
        <fullName evidence="1">Helitron helicase-like domain-containing protein</fullName>
    </recommendedName>
</protein>
<comment type="caution">
    <text evidence="2">The sequence shown here is derived from an EMBL/GenBank/DDBJ whole genome shotgun (WGS) entry which is preliminary data.</text>
</comment>
<dbReference type="Pfam" id="PF14214">
    <property type="entry name" value="Helitron_like_N"/>
    <property type="match status" value="1"/>
</dbReference>
<proteinExistence type="predicted"/>
<accession>A0A9R1V8T2</accession>
<dbReference type="InterPro" id="IPR025476">
    <property type="entry name" value="Helitron_helicase-like"/>
</dbReference>
<dbReference type="PANTHER" id="PTHR10492:SF94">
    <property type="entry name" value="ATP-DEPENDENT DNA HELICASE"/>
    <property type="match status" value="1"/>
</dbReference>
<dbReference type="Proteomes" id="UP000235145">
    <property type="component" value="Unassembled WGS sequence"/>
</dbReference>
<feature type="domain" description="Helitron helicase-like" evidence="1">
    <location>
        <begin position="212"/>
        <end position="285"/>
    </location>
</feature>
<name>A0A9R1V8T2_LACSA</name>
<organism evidence="2 3">
    <name type="scientific">Lactuca sativa</name>
    <name type="common">Garden lettuce</name>
    <dbReference type="NCBI Taxonomy" id="4236"/>
    <lineage>
        <taxon>Eukaryota</taxon>
        <taxon>Viridiplantae</taxon>
        <taxon>Streptophyta</taxon>
        <taxon>Embryophyta</taxon>
        <taxon>Tracheophyta</taxon>
        <taxon>Spermatophyta</taxon>
        <taxon>Magnoliopsida</taxon>
        <taxon>eudicotyledons</taxon>
        <taxon>Gunneridae</taxon>
        <taxon>Pentapetalae</taxon>
        <taxon>asterids</taxon>
        <taxon>campanulids</taxon>
        <taxon>Asterales</taxon>
        <taxon>Asteraceae</taxon>
        <taxon>Cichorioideae</taxon>
        <taxon>Cichorieae</taxon>
        <taxon>Lactucinae</taxon>
        <taxon>Lactuca</taxon>
    </lineage>
</organism>
<reference evidence="2 3" key="1">
    <citation type="journal article" date="2017" name="Nat. Commun.">
        <title>Genome assembly with in vitro proximity ligation data and whole-genome triplication in lettuce.</title>
        <authorList>
            <person name="Reyes-Chin-Wo S."/>
            <person name="Wang Z."/>
            <person name="Yang X."/>
            <person name="Kozik A."/>
            <person name="Arikit S."/>
            <person name="Song C."/>
            <person name="Xia L."/>
            <person name="Froenicke L."/>
            <person name="Lavelle D.O."/>
            <person name="Truco M.J."/>
            <person name="Xia R."/>
            <person name="Zhu S."/>
            <person name="Xu C."/>
            <person name="Xu H."/>
            <person name="Xu X."/>
            <person name="Cox K."/>
            <person name="Korf I."/>
            <person name="Meyers B.C."/>
            <person name="Michelmore R.W."/>
        </authorList>
    </citation>
    <scope>NUCLEOTIDE SEQUENCE [LARGE SCALE GENOMIC DNA]</scope>
    <source>
        <strain evidence="3">cv. Salinas</strain>
        <tissue evidence="2">Seedlings</tissue>
    </source>
</reference>
<keyword evidence="3" id="KW-1185">Reference proteome</keyword>
<dbReference type="EMBL" id="NBSK02000006">
    <property type="protein sequence ID" value="KAJ0200924.1"/>
    <property type="molecule type" value="Genomic_DNA"/>
</dbReference>
<sequence>MEEGESKYLQFYIYDDQNELSERERELSTRMLIEKSLKNLLVFFLRTHIVTLNPSVELDQRVYNKTTTIRRPHLRSDQTKTIQTHYGCYDTLSYPLSFPNGESGWHPKISGQGVSIDEIITENENADDDFEDSNSTRGRNTVTMHRILFQQFVVDRYMKIETSCLKTKPKLELIYSKVLLIVLMSVRVKQVWLDNELSYLQASSEAHMTCEIQEDGKPDIFLTMTCNPNWKEILDELLPKTNSSRSTRSYYKKDLKVQLLKRNITGEVYVVDFQKRGLRHAHFLVITRHAHKMTNPDNYNKIVYAEIPDPIKYLPMHDLVKNHMIHYPCGSLREKSPCMEGVPKKCRFRYARKFNDKTSQGEDSYPLYRRKNNGIKMNISNTKLGSSIQPEVGLFDIKSVKYIFKYLYKGHDKQVIHIDQDIENDMITEIRKFQDARYVCPPEMMWRIFSFPLFQIHPCLVRFKYGDRLEDIVEREKDKNSMLTTFFEKNKEDSNARKYIYKDFPNHFTWNTSTHCCSPQKIKSMIGRLVYANPRYYQRLLLCHINGPTYFEDIYTTNGVLHPTFQNVALERGLIETDDNLSQCLAEASLFQFPNALRRLFATILIFCEPGDVRKLWCDHYDPFYENYRR</sequence>
<evidence type="ECO:0000259" key="1">
    <source>
        <dbReference type="Pfam" id="PF14214"/>
    </source>
</evidence>
<gene>
    <name evidence="2" type="ORF">LSAT_V11C600309890</name>
</gene>